<keyword evidence="3" id="KW-1185">Reference proteome</keyword>
<dbReference type="CDD" id="cd00077">
    <property type="entry name" value="HDc"/>
    <property type="match status" value="1"/>
</dbReference>
<evidence type="ECO:0000313" key="2">
    <source>
        <dbReference type="EMBL" id="RLJ30486.1"/>
    </source>
</evidence>
<evidence type="ECO:0000313" key="3">
    <source>
        <dbReference type="Proteomes" id="UP000233767"/>
    </source>
</evidence>
<dbReference type="PANTHER" id="PTHR46246">
    <property type="entry name" value="GUANOSINE-3',5'-BIS(DIPHOSPHATE) 3'-PYROPHOSPHOHYDROLASE MESH1"/>
    <property type="match status" value="1"/>
</dbReference>
<name>A0A497USC4_9FLAO</name>
<reference evidence="2 4" key="2">
    <citation type="submission" date="2018-10" db="EMBL/GenBank/DDBJ databases">
        <title>Genomic Encyclopedia of Archaeal and Bacterial Type Strains, Phase II (KMG-II): from individual species to whole genera.</title>
        <authorList>
            <person name="Goeker M."/>
        </authorList>
    </citation>
    <scope>NUCLEOTIDE SEQUENCE [LARGE SCALE GENOMIC DNA]</scope>
    <source>
        <strain evidence="2 4">DSM 21886</strain>
    </source>
</reference>
<reference evidence="1 3" key="1">
    <citation type="submission" date="2017-12" db="EMBL/GenBank/DDBJ databases">
        <title>Genomic Encyclopedia of Type Strains, Phase III (KMG-III): the genomes of soil and plant-associated and newly described type strains.</title>
        <authorList>
            <person name="Whitman W."/>
        </authorList>
    </citation>
    <scope>NUCLEOTIDE SEQUENCE [LARGE SCALE GENOMIC DNA]</scope>
    <source>
        <strain evidence="1 3">IP-10</strain>
    </source>
</reference>
<dbReference type="PANTHER" id="PTHR46246:SF1">
    <property type="entry name" value="GUANOSINE-3',5'-BIS(DIPHOSPHATE) 3'-PYROPHOSPHOHYDROLASE MESH1"/>
    <property type="match status" value="1"/>
</dbReference>
<dbReference type="InterPro" id="IPR003607">
    <property type="entry name" value="HD/PDEase_dom"/>
</dbReference>
<dbReference type="Proteomes" id="UP000275027">
    <property type="component" value="Unassembled WGS sequence"/>
</dbReference>
<dbReference type="EMBL" id="RCCB01000011">
    <property type="protein sequence ID" value="RLJ30486.1"/>
    <property type="molecule type" value="Genomic_DNA"/>
</dbReference>
<evidence type="ECO:0000313" key="4">
    <source>
        <dbReference type="Proteomes" id="UP000275027"/>
    </source>
</evidence>
<accession>A0A497USC4</accession>
<dbReference type="SUPFAM" id="SSF109604">
    <property type="entry name" value="HD-domain/PDEase-like"/>
    <property type="match status" value="1"/>
</dbReference>
<dbReference type="AlphaFoldDB" id="A0A497USC4"/>
<dbReference type="InterPro" id="IPR052194">
    <property type="entry name" value="MESH1"/>
</dbReference>
<dbReference type="Proteomes" id="UP000233767">
    <property type="component" value="Unassembled WGS sequence"/>
</dbReference>
<sequence>MLLSDVLQKYWNFASIAHLNQFYTNHKGEKLPYINHIGSVVQELYIFLLQTENIYDIELAIGCAILHDTIEDTPFTHHDIENQFGKKIADGVLALTKNETIENKKERMADSLRRINQQPKEISLVKIADRIVNLQPPPKHWSLEKKEKYYEESKLIHKELSPSNTLLSNRLLEKIKNYTIYLNEVNPEKFPGLY</sequence>
<dbReference type="RefSeq" id="WP_101472171.1">
    <property type="nucleotide sequence ID" value="NZ_PJND01000008.1"/>
</dbReference>
<protein>
    <submittedName>
        <fullName evidence="2">HD domain-containing protein</fullName>
    </submittedName>
</protein>
<dbReference type="GO" id="GO:0008893">
    <property type="term" value="F:guanosine-3',5'-bis(diphosphate) 3'-diphosphatase activity"/>
    <property type="evidence" value="ECO:0007669"/>
    <property type="project" value="TreeGrafter"/>
</dbReference>
<gene>
    <name evidence="1" type="ORF">B0G92_2154</name>
    <name evidence="2" type="ORF">CLV50_1896</name>
</gene>
<dbReference type="Gene3D" id="1.10.3210.10">
    <property type="entry name" value="Hypothetical protein af1432"/>
    <property type="match status" value="1"/>
</dbReference>
<organism evidence="2 4">
    <name type="scientific">Flavobacterium lindanitolerans</name>
    <dbReference type="NCBI Taxonomy" id="428988"/>
    <lineage>
        <taxon>Bacteria</taxon>
        <taxon>Pseudomonadati</taxon>
        <taxon>Bacteroidota</taxon>
        <taxon>Flavobacteriia</taxon>
        <taxon>Flavobacteriales</taxon>
        <taxon>Flavobacteriaceae</taxon>
        <taxon>Flavobacterium</taxon>
    </lineage>
</organism>
<proteinExistence type="predicted"/>
<dbReference type="EMBL" id="PJND01000008">
    <property type="protein sequence ID" value="PKW20875.1"/>
    <property type="molecule type" value="Genomic_DNA"/>
</dbReference>
<dbReference type="Pfam" id="PF13328">
    <property type="entry name" value="HD_4"/>
    <property type="match status" value="1"/>
</dbReference>
<evidence type="ECO:0000313" key="1">
    <source>
        <dbReference type="EMBL" id="PKW20875.1"/>
    </source>
</evidence>
<comment type="caution">
    <text evidence="2">The sequence shown here is derived from an EMBL/GenBank/DDBJ whole genome shotgun (WGS) entry which is preliminary data.</text>
</comment>